<feature type="domain" description="ABC transporter" evidence="8">
    <location>
        <begin position="323"/>
        <end position="526"/>
    </location>
</feature>
<feature type="transmembrane region" description="Helical" evidence="7">
    <location>
        <begin position="57"/>
        <end position="80"/>
    </location>
</feature>
<evidence type="ECO:0000256" key="1">
    <source>
        <dbReference type="ARBA" id="ARBA00004651"/>
    </source>
</evidence>
<proteinExistence type="predicted"/>
<dbReference type="Gene3D" id="3.40.50.300">
    <property type="entry name" value="P-loop containing nucleotide triphosphate hydrolases"/>
    <property type="match status" value="1"/>
</dbReference>
<dbReference type="STRING" id="1291052.FC18_GL001302"/>
<evidence type="ECO:0000313" key="11">
    <source>
        <dbReference type="Proteomes" id="UP000051679"/>
    </source>
</evidence>
<keyword evidence="2 7" id="KW-0812">Transmembrane</keyword>
<name>A0A0R1ZLJ9_9LACO</name>
<dbReference type="Gene3D" id="1.20.1560.10">
    <property type="entry name" value="ABC transporter type 1, transmembrane domain"/>
    <property type="match status" value="1"/>
</dbReference>
<keyword evidence="3" id="KW-0547">Nucleotide-binding</keyword>
<dbReference type="GO" id="GO:0005524">
    <property type="term" value="F:ATP binding"/>
    <property type="evidence" value="ECO:0007669"/>
    <property type="project" value="UniProtKB-KW"/>
</dbReference>
<dbReference type="GO" id="GO:0016887">
    <property type="term" value="F:ATP hydrolysis activity"/>
    <property type="evidence" value="ECO:0007669"/>
    <property type="project" value="InterPro"/>
</dbReference>
<dbReference type="InterPro" id="IPR003439">
    <property type="entry name" value="ABC_transporter-like_ATP-bd"/>
</dbReference>
<dbReference type="Pfam" id="PF00005">
    <property type="entry name" value="ABC_tran"/>
    <property type="match status" value="1"/>
</dbReference>
<feature type="transmembrane region" description="Helical" evidence="7">
    <location>
        <begin position="235"/>
        <end position="260"/>
    </location>
</feature>
<keyword evidence="4" id="KW-0067">ATP-binding</keyword>
<feature type="transmembrane region" description="Helical" evidence="7">
    <location>
        <begin position="125"/>
        <end position="147"/>
    </location>
</feature>
<dbReference type="OrthoDB" id="1672195at2"/>
<dbReference type="InterPro" id="IPR039421">
    <property type="entry name" value="Type_1_exporter"/>
</dbReference>
<dbReference type="Pfam" id="PF00664">
    <property type="entry name" value="ABC_membrane"/>
    <property type="match status" value="1"/>
</dbReference>
<dbReference type="GO" id="GO:0034040">
    <property type="term" value="F:ATPase-coupled lipid transmembrane transporter activity"/>
    <property type="evidence" value="ECO:0007669"/>
    <property type="project" value="TreeGrafter"/>
</dbReference>
<dbReference type="GO" id="GO:0005886">
    <property type="term" value="C:plasma membrane"/>
    <property type="evidence" value="ECO:0007669"/>
    <property type="project" value="UniProtKB-SubCell"/>
</dbReference>
<dbReference type="InterPro" id="IPR036640">
    <property type="entry name" value="ABC1_TM_sf"/>
</dbReference>
<dbReference type="InterPro" id="IPR027417">
    <property type="entry name" value="P-loop_NTPase"/>
</dbReference>
<evidence type="ECO:0000256" key="4">
    <source>
        <dbReference type="ARBA" id="ARBA00022840"/>
    </source>
</evidence>
<gene>
    <name evidence="10" type="ORF">FC18_GL001302</name>
</gene>
<feature type="transmembrane region" description="Helical" evidence="7">
    <location>
        <begin position="153"/>
        <end position="172"/>
    </location>
</feature>
<evidence type="ECO:0000256" key="6">
    <source>
        <dbReference type="ARBA" id="ARBA00023136"/>
    </source>
</evidence>
<sequence>MVIDMKINLQWLWRHVPRFELVLLALFAFPGSFEQVANGWTFGQIPAMVAAQARERWRFVLIAVGLYVGTYVFSFGFQFLMQDVIRRANIALKSTMLRGSFASGEDQNVGLNRMTGDAVKIQDQYFNVIAAIITAACTAIACAWLVFTSNWQLGLIKIAFSFLAMLPMAFGAKFMARLGQRWSSANAQTVSAAKDWLAGRVDVIQYRAQDTFFSRVFGALKVSEKRQQQQSNGQLLMWTISALFAVISFFVPLVLGFWFLQHGLFAVTASNLIVIMMTGDSISYNVRAVVQYWSQIAGTRELRQLPEVPDLRVASTDLQDSSVALNQVALSFGDQTILRPTTLRLAGGSKSLISGPSGSGKSSLLSLLSGWRQPTAGQVQVGAQPATPTSVTYITQQPWLFHGTVRDNLTLGQDFTDAQLQSVLADVGLDDELGADPLTRMVDPQQNELSGGQLQRLMIARGLLRKRPVLLLDEITAGLDDANAASIRDLLYHLPNTVVEVAHHYDPQQLAACHVQHLQLTADHTLA</sequence>
<evidence type="ECO:0000256" key="3">
    <source>
        <dbReference type="ARBA" id="ARBA00022741"/>
    </source>
</evidence>
<dbReference type="SUPFAM" id="SSF90123">
    <property type="entry name" value="ABC transporter transmembrane region"/>
    <property type="match status" value="1"/>
</dbReference>
<dbReference type="InterPro" id="IPR003593">
    <property type="entry name" value="AAA+_ATPase"/>
</dbReference>
<reference evidence="10 11" key="1">
    <citation type="journal article" date="2015" name="Genome Announc.">
        <title>Expanding the biotechnology potential of lactobacilli through comparative genomics of 213 strains and associated genera.</title>
        <authorList>
            <person name="Sun Z."/>
            <person name="Harris H.M."/>
            <person name="McCann A."/>
            <person name="Guo C."/>
            <person name="Argimon S."/>
            <person name="Zhang W."/>
            <person name="Yang X."/>
            <person name="Jeffery I.B."/>
            <person name="Cooney J.C."/>
            <person name="Kagawa T.F."/>
            <person name="Liu W."/>
            <person name="Song Y."/>
            <person name="Salvetti E."/>
            <person name="Wrobel A."/>
            <person name="Rasinkangas P."/>
            <person name="Parkhill J."/>
            <person name="Rea M.C."/>
            <person name="O'Sullivan O."/>
            <person name="Ritari J."/>
            <person name="Douillard F.P."/>
            <person name="Paul Ross R."/>
            <person name="Yang R."/>
            <person name="Briner A.E."/>
            <person name="Felis G.E."/>
            <person name="de Vos W.M."/>
            <person name="Barrangou R."/>
            <person name="Klaenhammer T.R."/>
            <person name="Caufield P.W."/>
            <person name="Cui Y."/>
            <person name="Zhang H."/>
            <person name="O'Toole P.W."/>
        </authorList>
    </citation>
    <scope>NUCLEOTIDE SEQUENCE [LARGE SCALE GENOMIC DNA]</scope>
    <source>
        <strain evidence="10 11">DSM 20505</strain>
    </source>
</reference>
<dbReference type="PANTHER" id="PTHR24221">
    <property type="entry name" value="ATP-BINDING CASSETTE SUB-FAMILY B"/>
    <property type="match status" value="1"/>
</dbReference>
<dbReference type="EMBL" id="AYYO01000022">
    <property type="protein sequence ID" value="KRM55407.1"/>
    <property type="molecule type" value="Genomic_DNA"/>
</dbReference>
<comment type="subcellular location">
    <subcellularLocation>
        <location evidence="1">Cell membrane</location>
        <topology evidence="1">Multi-pass membrane protein</topology>
    </subcellularLocation>
</comment>
<dbReference type="InterPro" id="IPR011527">
    <property type="entry name" value="ABC1_TM_dom"/>
</dbReference>
<feature type="domain" description="ABC transmembrane type-1" evidence="9">
    <location>
        <begin position="59"/>
        <end position="298"/>
    </location>
</feature>
<dbReference type="PROSITE" id="PS50929">
    <property type="entry name" value="ABC_TM1F"/>
    <property type="match status" value="1"/>
</dbReference>
<keyword evidence="6 7" id="KW-0472">Membrane</keyword>
<evidence type="ECO:0008006" key="12">
    <source>
        <dbReference type="Google" id="ProtNLM"/>
    </source>
</evidence>
<dbReference type="SMART" id="SM00382">
    <property type="entry name" value="AAA"/>
    <property type="match status" value="1"/>
</dbReference>
<evidence type="ECO:0000259" key="9">
    <source>
        <dbReference type="PROSITE" id="PS50929"/>
    </source>
</evidence>
<dbReference type="Proteomes" id="UP000051679">
    <property type="component" value="Unassembled WGS sequence"/>
</dbReference>
<protein>
    <recommendedName>
        <fullName evidence="12">ABC transporter ATP-binding protein</fullName>
    </recommendedName>
</protein>
<accession>A0A0R1ZLJ9</accession>
<evidence type="ECO:0000259" key="8">
    <source>
        <dbReference type="PROSITE" id="PS50893"/>
    </source>
</evidence>
<dbReference type="PROSITE" id="PS50893">
    <property type="entry name" value="ABC_TRANSPORTER_2"/>
    <property type="match status" value="1"/>
</dbReference>
<comment type="caution">
    <text evidence="10">The sequence shown here is derived from an EMBL/GenBank/DDBJ whole genome shotgun (WGS) entry which is preliminary data.</text>
</comment>
<dbReference type="GO" id="GO:0140359">
    <property type="term" value="F:ABC-type transporter activity"/>
    <property type="evidence" value="ECO:0007669"/>
    <property type="project" value="InterPro"/>
</dbReference>
<evidence type="ECO:0000313" key="10">
    <source>
        <dbReference type="EMBL" id="KRM55407.1"/>
    </source>
</evidence>
<organism evidence="10 11">
    <name type="scientific">Lacticaseibacillus sharpeae JCM 1186 = DSM 20505</name>
    <dbReference type="NCBI Taxonomy" id="1291052"/>
    <lineage>
        <taxon>Bacteria</taxon>
        <taxon>Bacillati</taxon>
        <taxon>Bacillota</taxon>
        <taxon>Bacilli</taxon>
        <taxon>Lactobacillales</taxon>
        <taxon>Lactobacillaceae</taxon>
        <taxon>Lacticaseibacillus</taxon>
    </lineage>
</organism>
<dbReference type="PATRIC" id="fig|1291052.5.peg.1320"/>
<dbReference type="SUPFAM" id="SSF52540">
    <property type="entry name" value="P-loop containing nucleoside triphosphate hydrolases"/>
    <property type="match status" value="1"/>
</dbReference>
<keyword evidence="11" id="KW-1185">Reference proteome</keyword>
<dbReference type="AlphaFoldDB" id="A0A0R1ZLJ9"/>
<keyword evidence="5 7" id="KW-1133">Transmembrane helix</keyword>
<dbReference type="PROSITE" id="PS00211">
    <property type="entry name" value="ABC_TRANSPORTER_1"/>
    <property type="match status" value="1"/>
</dbReference>
<evidence type="ECO:0000256" key="2">
    <source>
        <dbReference type="ARBA" id="ARBA00022692"/>
    </source>
</evidence>
<evidence type="ECO:0000256" key="7">
    <source>
        <dbReference type="SAM" id="Phobius"/>
    </source>
</evidence>
<dbReference type="PANTHER" id="PTHR24221:SF654">
    <property type="entry name" value="ATP-BINDING CASSETTE SUB-FAMILY B MEMBER 6"/>
    <property type="match status" value="1"/>
</dbReference>
<dbReference type="InterPro" id="IPR017871">
    <property type="entry name" value="ABC_transporter-like_CS"/>
</dbReference>
<evidence type="ECO:0000256" key="5">
    <source>
        <dbReference type="ARBA" id="ARBA00022989"/>
    </source>
</evidence>